<comment type="caution">
    <text evidence="2">The sequence shown here is derived from an EMBL/GenBank/DDBJ whole genome shotgun (WGS) entry which is preliminary data.</text>
</comment>
<feature type="transmembrane region" description="Helical" evidence="1">
    <location>
        <begin position="5"/>
        <end position="26"/>
    </location>
</feature>
<evidence type="ECO:0000256" key="1">
    <source>
        <dbReference type="SAM" id="Phobius"/>
    </source>
</evidence>
<dbReference type="RefSeq" id="WP_133515747.1">
    <property type="nucleotide sequence ID" value="NZ_SNWX01000023.1"/>
</dbReference>
<feature type="transmembrane region" description="Helical" evidence="1">
    <location>
        <begin position="38"/>
        <end position="62"/>
    </location>
</feature>
<evidence type="ECO:0000313" key="2">
    <source>
        <dbReference type="EMBL" id="TDO83507.1"/>
    </source>
</evidence>
<feature type="transmembrane region" description="Helical" evidence="1">
    <location>
        <begin position="148"/>
        <end position="168"/>
    </location>
</feature>
<accession>A0A4R6LIM4</accession>
<gene>
    <name evidence="2" type="ORF">DFR79_12348</name>
</gene>
<feature type="transmembrane region" description="Helical" evidence="1">
    <location>
        <begin position="205"/>
        <end position="223"/>
    </location>
</feature>
<evidence type="ECO:0008006" key="4">
    <source>
        <dbReference type="Google" id="ProtNLM"/>
    </source>
</evidence>
<keyword evidence="1" id="KW-0812">Transmembrane</keyword>
<protein>
    <recommendedName>
        <fullName evidence="4">DUF2953 family protein</fullName>
    </recommendedName>
</protein>
<dbReference type="OrthoDB" id="2112922at2"/>
<reference evidence="2 3" key="1">
    <citation type="submission" date="2019-03" db="EMBL/GenBank/DDBJ databases">
        <title>Subsurface microbial communities from deep shales in Ohio and West Virginia, USA.</title>
        <authorList>
            <person name="Wrighton K."/>
        </authorList>
    </citation>
    <scope>NUCLEOTIDE SEQUENCE [LARGE SCALE GENOMIC DNA]</scope>
    <source>
        <strain evidence="2 3">MA284_T2</strain>
    </source>
</reference>
<evidence type="ECO:0000313" key="3">
    <source>
        <dbReference type="Proteomes" id="UP000295064"/>
    </source>
</evidence>
<keyword evidence="1" id="KW-0472">Membrane</keyword>
<proteinExistence type="predicted"/>
<organism evidence="2 3">
    <name type="scientific">Halanaerobium saccharolyticum</name>
    <dbReference type="NCBI Taxonomy" id="43595"/>
    <lineage>
        <taxon>Bacteria</taxon>
        <taxon>Bacillati</taxon>
        <taxon>Bacillota</taxon>
        <taxon>Clostridia</taxon>
        <taxon>Halanaerobiales</taxon>
        <taxon>Halanaerobiaceae</taxon>
        <taxon>Halanaerobium</taxon>
    </lineage>
</organism>
<dbReference type="Proteomes" id="UP000295064">
    <property type="component" value="Unassembled WGS sequence"/>
</dbReference>
<name>A0A4R6LIM4_9FIRM</name>
<sequence length="233" mass="28193">MLQFLFLFIIFVIFFIILFLALPYYYAFDFEYKKQLKFRFAFSLFFLQFIFTADSGGQLFFFKILNYKKKININENNIAKFMKNKSKKVIKEKIVNKTAENKKEKPEESRKKSKFKFDFSLINKKNLNHIFRFIVKLIKILKMDYLKLNLVFSFADPYYNGIFLAYYYTFKELFDYPDFKARINWQEVMFEAEGSTGGKIIPLKIIAHFLIFIFSIRSLKIFWQLYKSNSKKG</sequence>
<dbReference type="AlphaFoldDB" id="A0A4R6LIM4"/>
<dbReference type="EMBL" id="SNWX01000023">
    <property type="protein sequence ID" value="TDO83507.1"/>
    <property type="molecule type" value="Genomic_DNA"/>
</dbReference>
<keyword evidence="1" id="KW-1133">Transmembrane helix</keyword>